<gene>
    <name evidence="2" type="ORF">NYM_LOCUS28706</name>
</gene>
<dbReference type="PANTHER" id="PTHR36766:SF40">
    <property type="entry name" value="DISEASE RESISTANCE PROTEIN RGA3"/>
    <property type="match status" value="1"/>
</dbReference>
<evidence type="ECO:0000259" key="1">
    <source>
        <dbReference type="Pfam" id="PF00931"/>
    </source>
</evidence>
<dbReference type="AlphaFoldDB" id="A0A5K1H5H8"/>
<dbReference type="Gene3D" id="1.10.8.430">
    <property type="entry name" value="Helical domain of apoptotic protease-activating factors"/>
    <property type="match status" value="1"/>
</dbReference>
<dbReference type="EMBL" id="LR721790">
    <property type="protein sequence ID" value="VVW83255.1"/>
    <property type="molecule type" value="Genomic_DNA"/>
</dbReference>
<dbReference type="PRINTS" id="PR00364">
    <property type="entry name" value="DISEASERSIST"/>
</dbReference>
<evidence type="ECO:0000313" key="2">
    <source>
        <dbReference type="EMBL" id="VVW83255.1"/>
    </source>
</evidence>
<dbReference type="SUPFAM" id="SSF52540">
    <property type="entry name" value="P-loop containing nucleoside triphosphate hydrolases"/>
    <property type="match status" value="1"/>
</dbReference>
<dbReference type="Pfam" id="PF00931">
    <property type="entry name" value="NB-ARC"/>
    <property type="match status" value="1"/>
</dbReference>
<accession>A0A5K1H5H8</accession>
<dbReference type="InterPro" id="IPR027417">
    <property type="entry name" value="P-loop_NTPase"/>
</dbReference>
<proteinExistence type="predicted"/>
<dbReference type="InterPro" id="IPR002182">
    <property type="entry name" value="NB-ARC"/>
</dbReference>
<dbReference type="GO" id="GO:0043531">
    <property type="term" value="F:ADP binding"/>
    <property type="evidence" value="ECO:0007669"/>
    <property type="project" value="InterPro"/>
</dbReference>
<protein>
    <recommendedName>
        <fullName evidence="1">NB-ARC domain-containing protein</fullName>
    </recommendedName>
</protein>
<dbReference type="InterPro" id="IPR042197">
    <property type="entry name" value="Apaf_helical"/>
</dbReference>
<sequence>MLIESFFSTECNRELEFELKDVLYDAEDIIEGYRSKIEASKRDQVRKWSLTTTLSSHYEDVSFRYQLGNKIKRINERLDKIKKDWEMVNRLKTTPKGGGKDPVHGEHVNPKEATHHIGVQLPIGRENDKKVLVEMLSSNDFCSKTEKGGASIISILGKGGIGKTTLANMVFNEVEQQIGERRWFCVSERPNHKDLLQQILREVCKSSGENTHCSLTDLCTQLLNELSKEKILLVLDDVWEVKWWEEEIGGTLVVGAMWRKILITSRKKYVSEGMGAFYMHELQEFNFHQSWYFFLKEVLREGQTEEHSVMHKNKFVGEGIIKKCGGLPLVIKMVGSMIRTKKMSREDWKSVVDSKI</sequence>
<organism evidence="2">
    <name type="scientific">Nymphaea colorata</name>
    <name type="common">pocket water lily</name>
    <dbReference type="NCBI Taxonomy" id="210225"/>
    <lineage>
        <taxon>Eukaryota</taxon>
        <taxon>Viridiplantae</taxon>
        <taxon>Streptophyta</taxon>
        <taxon>Embryophyta</taxon>
        <taxon>Tracheophyta</taxon>
        <taxon>Spermatophyta</taxon>
        <taxon>Magnoliopsida</taxon>
        <taxon>Nymphaeales</taxon>
        <taxon>Nymphaeaceae</taxon>
        <taxon>Nymphaea</taxon>
    </lineage>
</organism>
<reference evidence="2" key="1">
    <citation type="submission" date="2019-09" db="EMBL/GenBank/DDBJ databases">
        <authorList>
            <person name="Zhang L."/>
        </authorList>
    </citation>
    <scope>NUCLEOTIDE SEQUENCE</scope>
</reference>
<feature type="domain" description="NB-ARC" evidence="1">
    <location>
        <begin position="146"/>
        <end position="300"/>
    </location>
</feature>
<dbReference type="Gene3D" id="3.40.50.300">
    <property type="entry name" value="P-loop containing nucleotide triphosphate hydrolases"/>
    <property type="match status" value="1"/>
</dbReference>
<name>A0A5K1H5H8_9MAGN</name>
<dbReference type="PANTHER" id="PTHR36766">
    <property type="entry name" value="PLANT BROAD-SPECTRUM MILDEW RESISTANCE PROTEIN RPW8"/>
    <property type="match status" value="1"/>
</dbReference>